<evidence type="ECO:0008006" key="3">
    <source>
        <dbReference type="Google" id="ProtNLM"/>
    </source>
</evidence>
<dbReference type="NCBIfam" id="NF047389">
    <property type="entry name" value="ATPase_Sll1717"/>
    <property type="match status" value="1"/>
</dbReference>
<comment type="caution">
    <text evidence="1">The sequence shown here is derived from an EMBL/GenBank/DDBJ whole genome shotgun (WGS) entry which is preliminary data.</text>
</comment>
<dbReference type="EMBL" id="FCOM02000005">
    <property type="protein sequence ID" value="SAL42571.1"/>
    <property type="molecule type" value="Genomic_DNA"/>
</dbReference>
<gene>
    <name evidence="1" type="ORF">AWB74_01736</name>
</gene>
<dbReference type="OrthoDB" id="9179688at2"/>
<dbReference type="InterPro" id="IPR059206">
    <property type="entry name" value="Sll1717-like"/>
</dbReference>
<dbReference type="RefSeq" id="WP_061146356.1">
    <property type="nucleotide sequence ID" value="NZ_FCOM02000005.1"/>
</dbReference>
<reference evidence="1" key="1">
    <citation type="submission" date="2016-01" db="EMBL/GenBank/DDBJ databases">
        <authorList>
            <person name="Peeters C."/>
        </authorList>
    </citation>
    <scope>NUCLEOTIDE SEQUENCE [LARGE SCALE GENOMIC DNA]</scope>
    <source>
        <strain evidence="1">LMG 29317</strain>
    </source>
</reference>
<sequence length="542" mass="63341">MKRVDELSFGFADAENYRRRENKNTLNQLFIRNDALDNLCKPEISFLMGEKGTGKTAYSVYLSNNEYKNTRSSINYVRETEYQKFIALKKDKQLQLSDYSAIWKIIIMLLLSQQIKDVEGTGFLAKVSAKFSALDKAVDDYYNRAFSPEIAYAISFASENKFSAELVHKYFKLAGEDKESIQFSESRFQMNLLYVQRRFQDALSALKLNKNHLIFIDGIDVRPSFVPFHDYLECIKGLANAIWELNNDFFPKIRDSKGRLRAVLLIRPDIFDSIGLQNQNTKLRENSVFLDWRTTYDAHRTSELFKVTEHMLESQQVKTREGTAAWDHYFPWNSSSAKDSYSFNLPTTSFVEFLRWSYYRPRDILTMLNLLKDMQLRSDPRAPVFSEKIFDGPDFQTAYSNYLLGEVKDHLSFYYSPDEYGLFIKFFEFLDGKNKFDYEFYVAAFKLLEEHIASTSADKPAFMATANDFLQFLYDLNVVCYFEKTDRDETLLRWCFREREYSNISPKVKVGLEYQVFYGLAKALNVGKPLRKSSRARANGAK</sequence>
<keyword evidence="2" id="KW-1185">Reference proteome</keyword>
<name>A0A158HF27_9BURK</name>
<organism evidence="1 2">
    <name type="scientific">Caballeronia arvi</name>
    <dbReference type="NCBI Taxonomy" id="1777135"/>
    <lineage>
        <taxon>Bacteria</taxon>
        <taxon>Pseudomonadati</taxon>
        <taxon>Pseudomonadota</taxon>
        <taxon>Betaproteobacteria</taxon>
        <taxon>Burkholderiales</taxon>
        <taxon>Burkholderiaceae</taxon>
        <taxon>Caballeronia</taxon>
    </lineage>
</organism>
<evidence type="ECO:0000313" key="2">
    <source>
        <dbReference type="Proteomes" id="UP000055019"/>
    </source>
</evidence>
<proteinExistence type="predicted"/>
<protein>
    <recommendedName>
        <fullName evidence="3">FunZ protein</fullName>
    </recommendedName>
</protein>
<evidence type="ECO:0000313" key="1">
    <source>
        <dbReference type="EMBL" id="SAL42571.1"/>
    </source>
</evidence>
<accession>A0A158HF27</accession>
<dbReference type="AlphaFoldDB" id="A0A158HF27"/>
<dbReference type="Proteomes" id="UP000055019">
    <property type="component" value="Unassembled WGS sequence"/>
</dbReference>